<proteinExistence type="predicted"/>
<accession>A0A0F9P777</accession>
<comment type="caution">
    <text evidence="1">The sequence shown here is derived from an EMBL/GenBank/DDBJ whole genome shotgun (WGS) entry which is preliminary data.</text>
</comment>
<protein>
    <submittedName>
        <fullName evidence="1">Uncharacterized protein</fullName>
    </submittedName>
</protein>
<evidence type="ECO:0000313" key="1">
    <source>
        <dbReference type="EMBL" id="KKM96870.1"/>
    </source>
</evidence>
<dbReference type="EMBL" id="LAZR01005824">
    <property type="protein sequence ID" value="KKM96870.1"/>
    <property type="molecule type" value="Genomic_DNA"/>
</dbReference>
<reference evidence="1" key="1">
    <citation type="journal article" date="2015" name="Nature">
        <title>Complex archaea that bridge the gap between prokaryotes and eukaryotes.</title>
        <authorList>
            <person name="Spang A."/>
            <person name="Saw J.H."/>
            <person name="Jorgensen S.L."/>
            <person name="Zaremba-Niedzwiedzka K."/>
            <person name="Martijn J."/>
            <person name="Lind A.E."/>
            <person name="van Eijk R."/>
            <person name="Schleper C."/>
            <person name="Guy L."/>
            <person name="Ettema T.J."/>
        </authorList>
    </citation>
    <scope>NUCLEOTIDE SEQUENCE</scope>
</reference>
<name>A0A0F9P777_9ZZZZ</name>
<dbReference type="AlphaFoldDB" id="A0A0F9P777"/>
<sequence length="92" mass="10937">MRKAKEKKQVFQIICPCCKSILWTDPVNKEVIQFEKKGGKKKESLEELLQKEKKKKGEFERKFEATAELEKKKKKRAEEGFKKALTEFEKED</sequence>
<gene>
    <name evidence="1" type="ORF">LCGC14_1173810</name>
</gene>
<organism evidence="1">
    <name type="scientific">marine sediment metagenome</name>
    <dbReference type="NCBI Taxonomy" id="412755"/>
    <lineage>
        <taxon>unclassified sequences</taxon>
        <taxon>metagenomes</taxon>
        <taxon>ecological metagenomes</taxon>
    </lineage>
</organism>